<name>A0A6J5KM12_9CAUD</name>
<dbReference type="Pfam" id="PF01755">
    <property type="entry name" value="Glyco_transf_25"/>
    <property type="match status" value="1"/>
</dbReference>
<sequence length="256" mass="29718">MSKILYKIFHSTEVLERTSYVEAATNTLNRIGEPLDTPTIIINSPETLKKFLSEEPYFAKNLNLKGYDPREHGKKNNPALKSTNIRIGWKYGEIGVWASNYMAWKKFLASDADYLILAEDDVIFNVRAVYLFNTYIKELPEDWDQFHFWPPPEDNSSYLEAEHGISKAYVCKTYQDWSNACYILTKNGAKKLIESLETQSIHLPLDWHWFKIGYKYGLNSYTIKPDADPICRVSTVLPSTFQYDMRRTDLTGFPPI</sequence>
<dbReference type="EMBL" id="LR796157">
    <property type="protein sequence ID" value="CAB4122206.1"/>
    <property type="molecule type" value="Genomic_DNA"/>
</dbReference>
<dbReference type="GO" id="GO:0016740">
    <property type="term" value="F:transferase activity"/>
    <property type="evidence" value="ECO:0007669"/>
    <property type="project" value="UniProtKB-KW"/>
</dbReference>
<keyword evidence="2" id="KW-0808">Transferase</keyword>
<dbReference type="InterPro" id="IPR002654">
    <property type="entry name" value="Glyco_trans_25"/>
</dbReference>
<proteinExistence type="predicted"/>
<gene>
    <name evidence="2" type="ORF">UFOVP27_103</name>
</gene>
<protein>
    <submittedName>
        <fullName evidence="2">Glycosyl transferase, family 25</fullName>
    </submittedName>
</protein>
<feature type="domain" description="Glycosyl transferase family 25" evidence="1">
    <location>
        <begin position="90"/>
        <end position="206"/>
    </location>
</feature>
<evidence type="ECO:0000259" key="1">
    <source>
        <dbReference type="Pfam" id="PF01755"/>
    </source>
</evidence>
<reference evidence="2" key="1">
    <citation type="submission" date="2020-04" db="EMBL/GenBank/DDBJ databases">
        <authorList>
            <person name="Chiriac C."/>
            <person name="Salcher M."/>
            <person name="Ghai R."/>
            <person name="Kavagutti S V."/>
        </authorList>
    </citation>
    <scope>NUCLEOTIDE SEQUENCE</scope>
</reference>
<organism evidence="2">
    <name type="scientific">uncultured Caudovirales phage</name>
    <dbReference type="NCBI Taxonomy" id="2100421"/>
    <lineage>
        <taxon>Viruses</taxon>
        <taxon>Duplodnaviria</taxon>
        <taxon>Heunggongvirae</taxon>
        <taxon>Uroviricota</taxon>
        <taxon>Caudoviricetes</taxon>
        <taxon>Peduoviridae</taxon>
        <taxon>Maltschvirus</taxon>
        <taxon>Maltschvirus maltsch</taxon>
    </lineage>
</organism>
<evidence type="ECO:0000313" key="2">
    <source>
        <dbReference type="EMBL" id="CAB4122206.1"/>
    </source>
</evidence>
<accession>A0A6J5KM12</accession>